<evidence type="ECO:0000313" key="1">
    <source>
        <dbReference type="EMBL" id="TFK69826.1"/>
    </source>
</evidence>
<name>A0ACD3AWW5_9AGAR</name>
<sequence length="550" mass="62844">MTRNVQLLTLPTEILGIILGLCALNDLTELRQVCRAINSLAEPLIFSTLTINTHSWMDYAANQVKSLAEGETHASLYARRLVVGSVDHRFPYVHSKFDSEIQYILHMKKYLAPALASLKNVRSVRWIPQPPESDWVMDVVSRFIPQLSLLEKLEVEAYWAMVPPLPDLPNLQTLSLKIGSNNLTDFAAAMKSATKLTSLTIDCCGVVDWEKKADLNEIFETFTEPRQLRGLNLSDCSIHLSEGVVQHVRSLRSLKLKDDQHGEPSDLEENRDEDWQLADEEEERVPAPVLVDRIKQIRPKSTAFWSTLQRESVKLEELDIDKVDHALFDYLGSYTGLRDLHLPNIDAVRRVLVDHLADYFYTWAFPKHVATLERLCLVSAYTSTWCFGPKNSFLFFQCQKLRQLQIGWDAEDVDAKKNLFGILDLSAALPLLDELTISYSFNRSIRGRNRVSLRSYRMGIYDKLARSALPKYGPIDTKKHLRYILVHRLKWELFCRGGVWRYRYVGIKGPHLTLVRTAEKSEDEDDEDGDQVQDKQADGDGDIVKASSPV</sequence>
<protein>
    <submittedName>
        <fullName evidence="1">Uncharacterized protein</fullName>
    </submittedName>
</protein>
<proteinExistence type="predicted"/>
<dbReference type="Proteomes" id="UP000308600">
    <property type="component" value="Unassembled WGS sequence"/>
</dbReference>
<organism evidence="1 2">
    <name type="scientific">Pluteus cervinus</name>
    <dbReference type="NCBI Taxonomy" id="181527"/>
    <lineage>
        <taxon>Eukaryota</taxon>
        <taxon>Fungi</taxon>
        <taxon>Dikarya</taxon>
        <taxon>Basidiomycota</taxon>
        <taxon>Agaricomycotina</taxon>
        <taxon>Agaricomycetes</taxon>
        <taxon>Agaricomycetidae</taxon>
        <taxon>Agaricales</taxon>
        <taxon>Pluteineae</taxon>
        <taxon>Pluteaceae</taxon>
        <taxon>Pluteus</taxon>
    </lineage>
</organism>
<evidence type="ECO:0000313" key="2">
    <source>
        <dbReference type="Proteomes" id="UP000308600"/>
    </source>
</evidence>
<keyword evidence="2" id="KW-1185">Reference proteome</keyword>
<dbReference type="EMBL" id="ML208323">
    <property type="protein sequence ID" value="TFK69826.1"/>
    <property type="molecule type" value="Genomic_DNA"/>
</dbReference>
<reference evidence="1 2" key="1">
    <citation type="journal article" date="2019" name="Nat. Ecol. Evol.">
        <title>Megaphylogeny resolves global patterns of mushroom evolution.</title>
        <authorList>
            <person name="Varga T."/>
            <person name="Krizsan K."/>
            <person name="Foldi C."/>
            <person name="Dima B."/>
            <person name="Sanchez-Garcia M."/>
            <person name="Sanchez-Ramirez S."/>
            <person name="Szollosi G.J."/>
            <person name="Szarkandi J.G."/>
            <person name="Papp V."/>
            <person name="Albert L."/>
            <person name="Andreopoulos W."/>
            <person name="Angelini C."/>
            <person name="Antonin V."/>
            <person name="Barry K.W."/>
            <person name="Bougher N.L."/>
            <person name="Buchanan P."/>
            <person name="Buyck B."/>
            <person name="Bense V."/>
            <person name="Catcheside P."/>
            <person name="Chovatia M."/>
            <person name="Cooper J."/>
            <person name="Damon W."/>
            <person name="Desjardin D."/>
            <person name="Finy P."/>
            <person name="Geml J."/>
            <person name="Haridas S."/>
            <person name="Hughes K."/>
            <person name="Justo A."/>
            <person name="Karasinski D."/>
            <person name="Kautmanova I."/>
            <person name="Kiss B."/>
            <person name="Kocsube S."/>
            <person name="Kotiranta H."/>
            <person name="LaButti K.M."/>
            <person name="Lechner B.E."/>
            <person name="Liimatainen K."/>
            <person name="Lipzen A."/>
            <person name="Lukacs Z."/>
            <person name="Mihaltcheva S."/>
            <person name="Morgado L.N."/>
            <person name="Niskanen T."/>
            <person name="Noordeloos M.E."/>
            <person name="Ohm R.A."/>
            <person name="Ortiz-Santana B."/>
            <person name="Ovrebo C."/>
            <person name="Racz N."/>
            <person name="Riley R."/>
            <person name="Savchenko A."/>
            <person name="Shiryaev A."/>
            <person name="Soop K."/>
            <person name="Spirin V."/>
            <person name="Szebenyi C."/>
            <person name="Tomsovsky M."/>
            <person name="Tulloss R.E."/>
            <person name="Uehling J."/>
            <person name="Grigoriev I.V."/>
            <person name="Vagvolgyi C."/>
            <person name="Papp T."/>
            <person name="Martin F.M."/>
            <person name="Miettinen O."/>
            <person name="Hibbett D.S."/>
            <person name="Nagy L.G."/>
        </authorList>
    </citation>
    <scope>NUCLEOTIDE SEQUENCE [LARGE SCALE GENOMIC DNA]</scope>
    <source>
        <strain evidence="1 2">NL-1719</strain>
    </source>
</reference>
<accession>A0ACD3AWW5</accession>
<gene>
    <name evidence="1" type="ORF">BDN72DRAFT_819566</name>
</gene>